<proteinExistence type="predicted"/>
<sequence>MNVVARLKISINKSYYYYYRGCKSRPSTNTRNKKQSAPTFALRHEMFRPLHRQNAPTPTIATPSSRTPTYAGLFSERNRTHTPEADMFAIDEIGEIIEDVFARMSSVRSKQDLITVIIKVTAKYCFSHV</sequence>
<protein>
    <submittedName>
        <fullName evidence="1">Uncharacterized protein</fullName>
    </submittedName>
</protein>
<dbReference type="AlphaFoldDB" id="A0A0E4C797"/>
<name>A0A0E4C797_ANOGA</name>
<organism evidence="1">
    <name type="scientific">Anopheles gambiae</name>
    <name type="common">African malaria mosquito</name>
    <dbReference type="NCBI Taxonomy" id="7165"/>
    <lineage>
        <taxon>Eukaryota</taxon>
        <taxon>Metazoa</taxon>
        <taxon>Ecdysozoa</taxon>
        <taxon>Arthropoda</taxon>
        <taxon>Hexapoda</taxon>
        <taxon>Insecta</taxon>
        <taxon>Pterygota</taxon>
        <taxon>Neoptera</taxon>
        <taxon>Endopterygota</taxon>
        <taxon>Diptera</taxon>
        <taxon>Nematocera</taxon>
        <taxon>Culicoidea</taxon>
        <taxon>Culicidae</taxon>
        <taxon>Anophelinae</taxon>
        <taxon>Anopheles</taxon>
    </lineage>
</organism>
<reference evidence="1" key="1">
    <citation type="submission" date="2015-03" db="EMBL/GenBank/DDBJ databases">
        <title>Long non-coding RNA discovery across the genus Anopheles reveals conserved secondary structures within and beyond the Gambiae complex.</title>
        <authorList>
            <person name="Jenkins A."/>
            <person name="Waterhouse R."/>
            <person name="Muskavitch M."/>
        </authorList>
    </citation>
    <scope>NUCLEOTIDE SEQUENCE</scope>
    <source>
        <tissue evidence="1">Whole body</tissue>
    </source>
</reference>
<dbReference type="EMBL" id="HACL01000334">
    <property type="protein sequence ID" value="CFW94628.1"/>
    <property type="molecule type" value="Transcribed_RNA"/>
</dbReference>
<evidence type="ECO:0000313" key="1">
    <source>
        <dbReference type="EMBL" id="CFW94628.1"/>
    </source>
</evidence>
<accession>A0A0E4C797</accession>